<reference evidence="5 6" key="1">
    <citation type="journal article" date="2008" name="Nature">
        <title>The genome of the choanoflagellate Monosiga brevicollis and the origin of metazoans.</title>
        <authorList>
            <consortium name="JGI Sequencing"/>
            <person name="King N."/>
            <person name="Westbrook M.J."/>
            <person name="Young S.L."/>
            <person name="Kuo A."/>
            <person name="Abedin M."/>
            <person name="Chapman J."/>
            <person name="Fairclough S."/>
            <person name="Hellsten U."/>
            <person name="Isogai Y."/>
            <person name="Letunic I."/>
            <person name="Marr M."/>
            <person name="Pincus D."/>
            <person name="Putnam N."/>
            <person name="Rokas A."/>
            <person name="Wright K.J."/>
            <person name="Zuzow R."/>
            <person name="Dirks W."/>
            <person name="Good M."/>
            <person name="Goodstein D."/>
            <person name="Lemons D."/>
            <person name="Li W."/>
            <person name="Lyons J.B."/>
            <person name="Morris A."/>
            <person name="Nichols S."/>
            <person name="Richter D.J."/>
            <person name="Salamov A."/>
            <person name="Bork P."/>
            <person name="Lim W.A."/>
            <person name="Manning G."/>
            <person name="Miller W.T."/>
            <person name="McGinnis W."/>
            <person name="Shapiro H."/>
            <person name="Tjian R."/>
            <person name="Grigoriev I.V."/>
            <person name="Rokhsar D."/>
        </authorList>
    </citation>
    <scope>NUCLEOTIDE SEQUENCE [LARGE SCALE GENOMIC DNA]</scope>
    <source>
        <strain evidence="6">MX1 / ATCC 50154</strain>
    </source>
</reference>
<keyword evidence="4" id="KW-0547">Nucleotide-binding</keyword>
<evidence type="ECO:0000256" key="2">
    <source>
        <dbReference type="ARBA" id="ARBA00022801"/>
    </source>
</evidence>
<evidence type="ECO:0000313" key="5">
    <source>
        <dbReference type="EMBL" id="EDQ93156.1"/>
    </source>
</evidence>
<dbReference type="InParanoid" id="A9UNL7"/>
<evidence type="ECO:0000256" key="3">
    <source>
        <dbReference type="PIRSR" id="PIRSR600407-1"/>
    </source>
</evidence>
<dbReference type="PROSITE" id="PS01238">
    <property type="entry name" value="GDA1_CD39_NTPASE"/>
    <property type="match status" value="1"/>
</dbReference>
<feature type="non-terminal residue" evidence="5">
    <location>
        <position position="162"/>
    </location>
</feature>
<dbReference type="FunFam" id="3.30.420.40:FF:000052">
    <property type="entry name" value="Ectonucleoside triphosphate diphosphohydrolase 5"/>
    <property type="match status" value="1"/>
</dbReference>
<evidence type="ECO:0008006" key="7">
    <source>
        <dbReference type="Google" id="ProtNLM"/>
    </source>
</evidence>
<feature type="non-terminal residue" evidence="5">
    <location>
        <position position="1"/>
    </location>
</feature>
<dbReference type="EMBL" id="CH991543">
    <property type="protein sequence ID" value="EDQ93156.1"/>
    <property type="molecule type" value="Genomic_DNA"/>
</dbReference>
<organism evidence="5 6">
    <name type="scientific">Monosiga brevicollis</name>
    <name type="common">Choanoflagellate</name>
    <dbReference type="NCBI Taxonomy" id="81824"/>
    <lineage>
        <taxon>Eukaryota</taxon>
        <taxon>Choanoflagellata</taxon>
        <taxon>Craspedida</taxon>
        <taxon>Salpingoecidae</taxon>
        <taxon>Monosiga</taxon>
    </lineage>
</organism>
<evidence type="ECO:0000256" key="4">
    <source>
        <dbReference type="PIRSR" id="PIRSR600407-2"/>
    </source>
</evidence>
<name>A9UNL7_MONBE</name>
<keyword evidence="4" id="KW-0067">ATP-binding</keyword>
<dbReference type="KEGG" id="mbr:MONBRDRAFT_2652"/>
<dbReference type="Gene3D" id="3.30.420.40">
    <property type="match status" value="1"/>
</dbReference>
<feature type="active site" description="Proton acceptor" evidence="3">
    <location>
        <position position="127"/>
    </location>
</feature>
<dbReference type="GO" id="GO:0016787">
    <property type="term" value="F:hydrolase activity"/>
    <property type="evidence" value="ECO:0007669"/>
    <property type="project" value="UniProtKB-KW"/>
</dbReference>
<dbReference type="GeneID" id="5887870"/>
<proteinExistence type="inferred from homology"/>
<dbReference type="eggNOG" id="KOG1385">
    <property type="taxonomic scope" value="Eukaryota"/>
</dbReference>
<dbReference type="AlphaFoldDB" id="A9UNL7"/>
<dbReference type="STRING" id="81824.A9UNL7"/>
<dbReference type="InterPro" id="IPR000407">
    <property type="entry name" value="GDA1_CD39_NTPase"/>
</dbReference>
<gene>
    <name evidence="5" type="ORF">MONBRDRAFT_2652</name>
</gene>
<comment type="similarity">
    <text evidence="1">Belongs to the GDA1/CD39 NTPase family.</text>
</comment>
<feature type="binding site" evidence="4">
    <location>
        <begin position="157"/>
        <end position="161"/>
    </location>
    <ligand>
        <name>ATP</name>
        <dbReference type="ChEBI" id="CHEBI:30616"/>
    </ligand>
</feature>
<evidence type="ECO:0000256" key="1">
    <source>
        <dbReference type="ARBA" id="ARBA00009283"/>
    </source>
</evidence>
<accession>A9UNL7</accession>
<keyword evidence="6" id="KW-1185">Reference proteome</keyword>
<dbReference type="GO" id="GO:0005524">
    <property type="term" value="F:ATP binding"/>
    <property type="evidence" value="ECO:0007669"/>
    <property type="project" value="UniProtKB-KW"/>
</dbReference>
<dbReference type="Gene3D" id="3.30.420.150">
    <property type="entry name" value="Exopolyphosphatase. Domain 2"/>
    <property type="match status" value="1"/>
</dbReference>
<keyword evidence="2" id="KW-0378">Hydrolase</keyword>
<protein>
    <recommendedName>
        <fullName evidence="7">Ectonucleoside triphosphate diphosphohydrolase 5</fullName>
    </recommendedName>
</protein>
<dbReference type="RefSeq" id="XP_001742918.1">
    <property type="nucleotide sequence ID" value="XM_001742866.1"/>
</dbReference>
<dbReference type="OMA" id="YPFDFRA"/>
<dbReference type="Proteomes" id="UP000001357">
    <property type="component" value="Unassembled WGS sequence"/>
</dbReference>
<dbReference type="Pfam" id="PF01150">
    <property type="entry name" value="GDA1_CD39"/>
    <property type="match status" value="1"/>
</dbReference>
<sequence length="162" mass="17700">FYGIMIDAGSTGSRIHVYHFKSLDAENDAMELQSEVFQSIKPGLSSYADDPRAGAESLMPLLDIAMSTVPENKRAITPINLKATAGLRLLPQEKAQALLTEVESLIKSYPFLFDPEDAVEIMEGLNEGKFAWVTVNYLLNTIGQPSHRQCVVLDLGGGSTQI</sequence>
<dbReference type="PANTHER" id="PTHR11782">
    <property type="entry name" value="ADENOSINE/GUANOSINE DIPHOSPHATASE"/>
    <property type="match status" value="1"/>
</dbReference>
<evidence type="ECO:0000313" key="6">
    <source>
        <dbReference type="Proteomes" id="UP000001357"/>
    </source>
</evidence>